<dbReference type="SUPFAM" id="SSF48264">
    <property type="entry name" value="Cytochrome P450"/>
    <property type="match status" value="1"/>
</dbReference>
<evidence type="ECO:0000313" key="8">
    <source>
        <dbReference type="EMBL" id="CQD18020.1"/>
    </source>
</evidence>
<evidence type="ECO:0000256" key="5">
    <source>
        <dbReference type="ARBA" id="ARBA00023002"/>
    </source>
</evidence>
<dbReference type="PANTHER" id="PTHR46696">
    <property type="entry name" value="P450, PUTATIVE (EUROFUNG)-RELATED"/>
    <property type="match status" value="1"/>
</dbReference>
<dbReference type="AlphaFoldDB" id="A0A0E3WD52"/>
<keyword evidence="5" id="KW-0560">Oxidoreductase</keyword>
<reference evidence="8 9" key="1">
    <citation type="submission" date="2015-03" db="EMBL/GenBank/DDBJ databases">
        <authorList>
            <person name="Urmite Genomes"/>
        </authorList>
    </citation>
    <scope>NUCLEOTIDE SEQUENCE [LARGE SCALE GENOMIC DNA]</scope>
    <source>
        <strain evidence="8 9">CSUR P1491</strain>
    </source>
</reference>
<dbReference type="RefSeq" id="WP_090604462.1">
    <property type="nucleotide sequence ID" value="NZ_CTEE01000001.1"/>
</dbReference>
<dbReference type="EMBL" id="CTEE01000001">
    <property type="protein sequence ID" value="CQD18020.1"/>
    <property type="molecule type" value="Genomic_DNA"/>
</dbReference>
<protein>
    <submittedName>
        <fullName evidence="8">Cytochrome P450</fullName>
    </submittedName>
</protein>
<evidence type="ECO:0000256" key="1">
    <source>
        <dbReference type="ARBA" id="ARBA00001971"/>
    </source>
</evidence>
<evidence type="ECO:0000256" key="6">
    <source>
        <dbReference type="ARBA" id="ARBA00023004"/>
    </source>
</evidence>
<dbReference type="OrthoDB" id="5241086at2"/>
<dbReference type="InterPro" id="IPR001128">
    <property type="entry name" value="Cyt_P450"/>
</dbReference>
<dbReference type="STRING" id="141349.BN1232_04089"/>
<dbReference type="Proteomes" id="UP000199251">
    <property type="component" value="Unassembled WGS sequence"/>
</dbReference>
<keyword evidence="4" id="KW-0479">Metal-binding</keyword>
<evidence type="ECO:0000256" key="7">
    <source>
        <dbReference type="ARBA" id="ARBA00023033"/>
    </source>
</evidence>
<dbReference type="GO" id="GO:0036199">
    <property type="term" value="F:cholest-4-en-3-one 26-monooxygenase activity"/>
    <property type="evidence" value="ECO:0007669"/>
    <property type="project" value="TreeGrafter"/>
</dbReference>
<organism evidence="8 9">
    <name type="scientific">Mycobacterium lentiflavum</name>
    <dbReference type="NCBI Taxonomy" id="141349"/>
    <lineage>
        <taxon>Bacteria</taxon>
        <taxon>Bacillati</taxon>
        <taxon>Actinomycetota</taxon>
        <taxon>Actinomycetes</taxon>
        <taxon>Mycobacteriales</taxon>
        <taxon>Mycobacteriaceae</taxon>
        <taxon>Mycobacterium</taxon>
        <taxon>Mycobacterium simiae complex</taxon>
    </lineage>
</organism>
<dbReference type="PRINTS" id="PR00359">
    <property type="entry name" value="BP450"/>
</dbReference>
<evidence type="ECO:0000256" key="3">
    <source>
        <dbReference type="ARBA" id="ARBA00022617"/>
    </source>
</evidence>
<dbReference type="Pfam" id="PF00067">
    <property type="entry name" value="p450"/>
    <property type="match status" value="1"/>
</dbReference>
<comment type="similarity">
    <text evidence="2">Belongs to the cytochrome P450 family.</text>
</comment>
<dbReference type="CDD" id="cd11033">
    <property type="entry name" value="CYP142-like"/>
    <property type="match status" value="1"/>
</dbReference>
<comment type="cofactor">
    <cofactor evidence="1">
        <name>heme</name>
        <dbReference type="ChEBI" id="CHEBI:30413"/>
    </cofactor>
</comment>
<accession>A0A0E3WD52</accession>
<keyword evidence="6" id="KW-0408">Iron</keyword>
<dbReference type="GO" id="GO:0005506">
    <property type="term" value="F:iron ion binding"/>
    <property type="evidence" value="ECO:0007669"/>
    <property type="project" value="InterPro"/>
</dbReference>
<name>A0A0E3WD52_MYCLN</name>
<keyword evidence="3" id="KW-0349">Heme</keyword>
<evidence type="ECO:0000256" key="2">
    <source>
        <dbReference type="ARBA" id="ARBA00010617"/>
    </source>
</evidence>
<sequence>MTGTFVRREHDKIDLSADRLWNGPADERDALLAQLRHERPVSWQRPIRSPLMSLLGQEDPPGYWAVVRHEDIVTISRHPDAFSSAVGGVTFEELPPEVLEVSSSILAMDAPRHGKIRRIVSSVFTPRRLQLIGNQIVNQARLIVDDIVGCRDGVEFVSRVAAQLPMWTVSEMVGIPEEARRHVTTSANAVIGWDDDENTAGAEPLTAMFNGISSLHEQCQQIIDARRRKPEDDLITALIQAEVDGHRLTDGEIKAFFALLCIAGNDTTKQTTTHTVRALSLYPGQRAYLLEDFDSRIDTAIEEFLRWASPVMTFRRTALQRFELCGATIEPGDKVVMFYNSANRDSSVFADPGRFDLTRKPNPHLAFGGGGPHFCLGSHVAKLQLRAIVGELYRRLPDIEVVGEPEYLTSTFINGIKRQYVGFTAKSETWR</sequence>
<dbReference type="GO" id="GO:0020037">
    <property type="term" value="F:heme binding"/>
    <property type="evidence" value="ECO:0007669"/>
    <property type="project" value="InterPro"/>
</dbReference>
<keyword evidence="7" id="KW-0503">Monooxygenase</keyword>
<proteinExistence type="inferred from homology"/>
<dbReference type="Gene3D" id="1.10.630.10">
    <property type="entry name" value="Cytochrome P450"/>
    <property type="match status" value="1"/>
</dbReference>
<dbReference type="InterPro" id="IPR002397">
    <property type="entry name" value="Cyt_P450_B"/>
</dbReference>
<dbReference type="InterPro" id="IPR036396">
    <property type="entry name" value="Cyt_P450_sf"/>
</dbReference>
<gene>
    <name evidence="8" type="primary">cyp268A2</name>
    <name evidence="8" type="ORF">BN1232_04089</name>
</gene>
<dbReference type="GO" id="GO:0008395">
    <property type="term" value="F:steroid hydroxylase activity"/>
    <property type="evidence" value="ECO:0007669"/>
    <property type="project" value="TreeGrafter"/>
</dbReference>
<dbReference type="PANTHER" id="PTHR46696:SF4">
    <property type="entry name" value="BIOTIN BIOSYNTHESIS CYTOCHROME P450"/>
    <property type="match status" value="1"/>
</dbReference>
<dbReference type="GO" id="GO:0006707">
    <property type="term" value="P:cholesterol catabolic process"/>
    <property type="evidence" value="ECO:0007669"/>
    <property type="project" value="TreeGrafter"/>
</dbReference>
<evidence type="ECO:0000256" key="4">
    <source>
        <dbReference type="ARBA" id="ARBA00022723"/>
    </source>
</evidence>
<evidence type="ECO:0000313" key="9">
    <source>
        <dbReference type="Proteomes" id="UP000199251"/>
    </source>
</evidence>